<dbReference type="EMBL" id="JAZDWU010000001">
    <property type="protein sequence ID" value="KAL0015774.1"/>
    <property type="molecule type" value="Genomic_DNA"/>
</dbReference>
<feature type="domain" description="Zinc knuckle CX2CX4HX4C" evidence="3">
    <location>
        <begin position="123"/>
        <end position="170"/>
    </location>
</feature>
<sequence>MAGLEELWSRFFLTEEEEGRAEVTNQDEVVIHCLAGKFFTKRVLNVDAVARTFKPLWKPAGELKIRDIEEGILLFEFEDVPDLERVLEYEPWSYDKSLVVLKKVADAEDDGSGGEFLQVRVAVDITKPLLRCCKLWSEGRHIGWVGIQYERLPNFCYWCGQVSHGERDCTVWLRGKGNLKKEDQQYGEWMRAKQFRQSRKSVAVISGSSRSQAPWGRKYKSPSGSNNGQSDDIFWLPLNMDPRVVQLLP</sequence>
<feature type="region of interest" description="Disordered" evidence="1">
    <location>
        <begin position="201"/>
        <end position="226"/>
    </location>
</feature>
<dbReference type="InterPro" id="IPR025558">
    <property type="entry name" value="DUF4283"/>
</dbReference>
<dbReference type="InterPro" id="IPR040256">
    <property type="entry name" value="At4g02000-like"/>
</dbReference>
<gene>
    <name evidence="4" type="ORF">SO802_002843</name>
</gene>
<proteinExistence type="predicted"/>
<protein>
    <recommendedName>
        <fullName evidence="6">CCHC-type domain-containing protein</fullName>
    </recommendedName>
</protein>
<evidence type="ECO:0000259" key="3">
    <source>
        <dbReference type="Pfam" id="PF14392"/>
    </source>
</evidence>
<dbReference type="Proteomes" id="UP001459277">
    <property type="component" value="Unassembled WGS sequence"/>
</dbReference>
<organism evidence="4 5">
    <name type="scientific">Lithocarpus litseifolius</name>
    <dbReference type="NCBI Taxonomy" id="425828"/>
    <lineage>
        <taxon>Eukaryota</taxon>
        <taxon>Viridiplantae</taxon>
        <taxon>Streptophyta</taxon>
        <taxon>Embryophyta</taxon>
        <taxon>Tracheophyta</taxon>
        <taxon>Spermatophyta</taxon>
        <taxon>Magnoliopsida</taxon>
        <taxon>eudicotyledons</taxon>
        <taxon>Gunneridae</taxon>
        <taxon>Pentapetalae</taxon>
        <taxon>rosids</taxon>
        <taxon>fabids</taxon>
        <taxon>Fagales</taxon>
        <taxon>Fagaceae</taxon>
        <taxon>Lithocarpus</taxon>
    </lineage>
</organism>
<dbReference type="InterPro" id="IPR025836">
    <property type="entry name" value="Zn_knuckle_CX2CX4HX4C"/>
</dbReference>
<dbReference type="PANTHER" id="PTHR31286:SF167">
    <property type="entry name" value="OS09G0268800 PROTEIN"/>
    <property type="match status" value="1"/>
</dbReference>
<accession>A0AAW2E252</accession>
<dbReference type="PANTHER" id="PTHR31286">
    <property type="entry name" value="GLYCINE-RICH CELL WALL STRUCTURAL PROTEIN 1.8-LIKE"/>
    <property type="match status" value="1"/>
</dbReference>
<evidence type="ECO:0000256" key="1">
    <source>
        <dbReference type="SAM" id="MobiDB-lite"/>
    </source>
</evidence>
<evidence type="ECO:0000313" key="5">
    <source>
        <dbReference type="Proteomes" id="UP001459277"/>
    </source>
</evidence>
<dbReference type="Pfam" id="PF14392">
    <property type="entry name" value="zf-CCHC_4"/>
    <property type="match status" value="1"/>
</dbReference>
<dbReference type="AlphaFoldDB" id="A0AAW2E252"/>
<keyword evidence="5" id="KW-1185">Reference proteome</keyword>
<feature type="domain" description="DUF4283" evidence="2">
    <location>
        <begin position="32"/>
        <end position="103"/>
    </location>
</feature>
<evidence type="ECO:0008006" key="6">
    <source>
        <dbReference type="Google" id="ProtNLM"/>
    </source>
</evidence>
<reference evidence="4 5" key="1">
    <citation type="submission" date="2024-01" db="EMBL/GenBank/DDBJ databases">
        <title>A telomere-to-telomere, gap-free genome of sweet tea (Lithocarpus litseifolius).</title>
        <authorList>
            <person name="Zhou J."/>
        </authorList>
    </citation>
    <scope>NUCLEOTIDE SEQUENCE [LARGE SCALE GENOMIC DNA]</scope>
    <source>
        <strain evidence="4">Zhou-2022a</strain>
        <tissue evidence="4">Leaf</tissue>
    </source>
</reference>
<evidence type="ECO:0000313" key="4">
    <source>
        <dbReference type="EMBL" id="KAL0015774.1"/>
    </source>
</evidence>
<name>A0AAW2E252_9ROSI</name>
<evidence type="ECO:0000259" key="2">
    <source>
        <dbReference type="Pfam" id="PF14111"/>
    </source>
</evidence>
<comment type="caution">
    <text evidence="4">The sequence shown here is derived from an EMBL/GenBank/DDBJ whole genome shotgun (WGS) entry which is preliminary data.</text>
</comment>
<dbReference type="Pfam" id="PF14111">
    <property type="entry name" value="DUF4283"/>
    <property type="match status" value="1"/>
</dbReference>